<proteinExistence type="predicted"/>
<dbReference type="SUPFAM" id="SSF46565">
    <property type="entry name" value="Chaperone J-domain"/>
    <property type="match status" value="1"/>
</dbReference>
<dbReference type="SMART" id="SM00271">
    <property type="entry name" value="DnaJ"/>
    <property type="match status" value="1"/>
</dbReference>
<dbReference type="Proteomes" id="UP001583172">
    <property type="component" value="Unassembled WGS sequence"/>
</dbReference>
<keyword evidence="4" id="KW-1185">Reference proteome</keyword>
<dbReference type="CDD" id="cd06257">
    <property type="entry name" value="DnaJ"/>
    <property type="match status" value="1"/>
</dbReference>
<evidence type="ECO:0000313" key="4">
    <source>
        <dbReference type="Proteomes" id="UP001583172"/>
    </source>
</evidence>
<evidence type="ECO:0000313" key="3">
    <source>
        <dbReference type="EMBL" id="KAL1842066.1"/>
    </source>
</evidence>
<feature type="domain" description="J" evidence="2">
    <location>
        <begin position="43"/>
        <end position="107"/>
    </location>
</feature>
<accession>A0ABR3VKQ7</accession>
<organism evidence="3 4">
    <name type="scientific">Humicola insolens</name>
    <name type="common">Soft-rot fungus</name>
    <dbReference type="NCBI Taxonomy" id="85995"/>
    <lineage>
        <taxon>Eukaryota</taxon>
        <taxon>Fungi</taxon>
        <taxon>Dikarya</taxon>
        <taxon>Ascomycota</taxon>
        <taxon>Pezizomycotina</taxon>
        <taxon>Sordariomycetes</taxon>
        <taxon>Sordariomycetidae</taxon>
        <taxon>Sordariales</taxon>
        <taxon>Chaetomiaceae</taxon>
        <taxon>Mycothermus</taxon>
    </lineage>
</organism>
<dbReference type="EMBL" id="JAZGSY010000055">
    <property type="protein sequence ID" value="KAL1842066.1"/>
    <property type="molecule type" value="Genomic_DNA"/>
</dbReference>
<dbReference type="PRINTS" id="PR00625">
    <property type="entry name" value="JDOMAIN"/>
</dbReference>
<protein>
    <recommendedName>
        <fullName evidence="2">J domain-containing protein</fullName>
    </recommendedName>
</protein>
<feature type="region of interest" description="Disordered" evidence="1">
    <location>
        <begin position="155"/>
        <end position="221"/>
    </location>
</feature>
<reference evidence="3 4" key="1">
    <citation type="journal article" date="2024" name="Commun. Biol.">
        <title>Comparative genomic analysis of thermophilic fungi reveals convergent evolutionary adaptations and gene losses.</title>
        <authorList>
            <person name="Steindorff A.S."/>
            <person name="Aguilar-Pontes M.V."/>
            <person name="Robinson A.J."/>
            <person name="Andreopoulos B."/>
            <person name="LaButti K."/>
            <person name="Kuo A."/>
            <person name="Mondo S."/>
            <person name="Riley R."/>
            <person name="Otillar R."/>
            <person name="Haridas S."/>
            <person name="Lipzen A."/>
            <person name="Grimwood J."/>
            <person name="Schmutz J."/>
            <person name="Clum A."/>
            <person name="Reid I.D."/>
            <person name="Moisan M.C."/>
            <person name="Butler G."/>
            <person name="Nguyen T.T.M."/>
            <person name="Dewar K."/>
            <person name="Conant G."/>
            <person name="Drula E."/>
            <person name="Henrissat B."/>
            <person name="Hansel C."/>
            <person name="Singer S."/>
            <person name="Hutchinson M.I."/>
            <person name="de Vries R.P."/>
            <person name="Natvig D.O."/>
            <person name="Powell A.J."/>
            <person name="Tsang A."/>
            <person name="Grigoriev I.V."/>
        </authorList>
    </citation>
    <scope>NUCLEOTIDE SEQUENCE [LARGE SCALE GENOMIC DNA]</scope>
    <source>
        <strain evidence="3 4">CBS 620.91</strain>
    </source>
</reference>
<evidence type="ECO:0000259" key="2">
    <source>
        <dbReference type="PROSITE" id="PS50076"/>
    </source>
</evidence>
<dbReference type="PROSITE" id="PS50076">
    <property type="entry name" value="DNAJ_2"/>
    <property type="match status" value="1"/>
</dbReference>
<comment type="caution">
    <text evidence="3">The sequence shown here is derived from an EMBL/GenBank/DDBJ whole genome shotgun (WGS) entry which is preliminary data.</text>
</comment>
<gene>
    <name evidence="3" type="ORF">VTJ49DRAFT_6136</name>
</gene>
<dbReference type="PANTHER" id="PTHR46620:SF1">
    <property type="entry name" value="J DOMAIN-CONTAINING PROTEIN SPF31"/>
    <property type="match status" value="1"/>
</dbReference>
<feature type="compositionally biased region" description="Basic and acidic residues" evidence="1">
    <location>
        <begin position="181"/>
        <end position="193"/>
    </location>
</feature>
<dbReference type="Pfam" id="PF00226">
    <property type="entry name" value="DnaJ"/>
    <property type="match status" value="1"/>
</dbReference>
<dbReference type="InterPro" id="IPR036869">
    <property type="entry name" value="J_dom_sf"/>
</dbReference>
<dbReference type="InterPro" id="IPR001623">
    <property type="entry name" value="DnaJ_domain"/>
</dbReference>
<feature type="compositionally biased region" description="Basic and acidic residues" evidence="1">
    <location>
        <begin position="159"/>
        <end position="170"/>
    </location>
</feature>
<dbReference type="Gene3D" id="1.10.287.110">
    <property type="entry name" value="DnaJ domain"/>
    <property type="match status" value="1"/>
</dbReference>
<evidence type="ECO:0000256" key="1">
    <source>
        <dbReference type="SAM" id="MobiDB-lite"/>
    </source>
</evidence>
<name>A0ABR3VKQ7_HUMIN</name>
<sequence>MATTDAKDESVDTRDAVEVLEAEAKEFEKDAEIDRILKAFRLDAYAVLGLKPGVPESDIKLAYRKKSLLIHPDKTKNPLAPEAFDRLKKAQTELMDEKHRATLDEAIADARMLVLREKKWTVDSPELKTPEFERLWADKTKFVLIENEQRRRRQLRAQMQEEGREQRRQEEEAEARRRKRQHEEEWEATRDQRINSWRQFQKSKTGGSSGDGGPSKKKKKLKPIGFCLSIATLRPDVTQGSVRDG</sequence>
<dbReference type="PANTHER" id="PTHR46620">
    <property type="entry name" value="J DOMAIN-CONTAINING PROTEIN SPF31"/>
    <property type="match status" value="1"/>
</dbReference>